<accession>A0AAE1X340</accession>
<keyword evidence="4" id="KW-1185">Reference proteome</keyword>
<evidence type="ECO:0000256" key="1">
    <source>
        <dbReference type="SAM" id="MobiDB-lite"/>
    </source>
</evidence>
<feature type="compositionally biased region" description="Basic and acidic residues" evidence="1">
    <location>
        <begin position="172"/>
        <end position="186"/>
    </location>
</feature>
<feature type="compositionally biased region" description="Acidic residues" evidence="1">
    <location>
        <begin position="148"/>
        <end position="157"/>
    </location>
</feature>
<evidence type="ECO:0000313" key="3">
    <source>
        <dbReference type="EMBL" id="KAK4404424.1"/>
    </source>
</evidence>
<feature type="region of interest" description="Disordered" evidence="1">
    <location>
        <begin position="479"/>
        <end position="536"/>
    </location>
</feature>
<dbReference type="Pfam" id="PF26130">
    <property type="entry name" value="PB1-like"/>
    <property type="match status" value="1"/>
</dbReference>
<dbReference type="PANTHER" id="PTHR31973">
    <property type="entry name" value="POLYPROTEIN, PUTATIVE-RELATED"/>
    <property type="match status" value="1"/>
</dbReference>
<organism evidence="3 4">
    <name type="scientific">Sesamum angolense</name>
    <dbReference type="NCBI Taxonomy" id="2727404"/>
    <lineage>
        <taxon>Eukaryota</taxon>
        <taxon>Viridiplantae</taxon>
        <taxon>Streptophyta</taxon>
        <taxon>Embryophyta</taxon>
        <taxon>Tracheophyta</taxon>
        <taxon>Spermatophyta</taxon>
        <taxon>Magnoliopsida</taxon>
        <taxon>eudicotyledons</taxon>
        <taxon>Gunneridae</taxon>
        <taxon>Pentapetalae</taxon>
        <taxon>asterids</taxon>
        <taxon>lamiids</taxon>
        <taxon>Lamiales</taxon>
        <taxon>Pedaliaceae</taxon>
        <taxon>Sesamum</taxon>
    </lineage>
</organism>
<protein>
    <recommendedName>
        <fullName evidence="2">PB1-like domain-containing protein</fullName>
    </recommendedName>
</protein>
<dbReference type="AlphaFoldDB" id="A0AAE1X340"/>
<feature type="region of interest" description="Disordered" evidence="1">
    <location>
        <begin position="137"/>
        <end position="232"/>
    </location>
</feature>
<reference evidence="3" key="2">
    <citation type="journal article" date="2024" name="Plant">
        <title>Genomic evolution and insights into agronomic trait innovations of Sesamum species.</title>
        <authorList>
            <person name="Miao H."/>
            <person name="Wang L."/>
            <person name="Qu L."/>
            <person name="Liu H."/>
            <person name="Sun Y."/>
            <person name="Le M."/>
            <person name="Wang Q."/>
            <person name="Wei S."/>
            <person name="Zheng Y."/>
            <person name="Lin W."/>
            <person name="Duan Y."/>
            <person name="Cao H."/>
            <person name="Xiong S."/>
            <person name="Wang X."/>
            <person name="Wei L."/>
            <person name="Li C."/>
            <person name="Ma Q."/>
            <person name="Ju M."/>
            <person name="Zhao R."/>
            <person name="Li G."/>
            <person name="Mu C."/>
            <person name="Tian Q."/>
            <person name="Mei H."/>
            <person name="Zhang T."/>
            <person name="Gao T."/>
            <person name="Zhang H."/>
        </authorList>
    </citation>
    <scope>NUCLEOTIDE SEQUENCE</scope>
    <source>
        <strain evidence="3">K16</strain>
    </source>
</reference>
<dbReference type="InterPro" id="IPR058594">
    <property type="entry name" value="PB1-like_dom_pln"/>
</dbReference>
<name>A0AAE1X340_9LAMI</name>
<evidence type="ECO:0000313" key="4">
    <source>
        <dbReference type="Proteomes" id="UP001289374"/>
    </source>
</evidence>
<sequence>MALRPERFNKRPNPNYDTLNGIATLKIHHGGSFLHYPKAEYVGGCLSCFDYFEVDDLCINLLDKLCELLGYLRPKKYYRIDRNKCRLMIYQTDFVMFGDGYTINGNELNLYVEAEKCNAQIGSLNTLKGGELKMNEVNGENQNSENSEGFEESEYDINSDNNGDSSDDTGDEQPRDELDVAEKNIVRLEQNSEDATKDESGEDGAEEEDAVQSGDDFSSDVGSEGEDAPKFPVFKPTFDPVFEIGMIFSNKSEFREAVHSHACYRAKNLALKEIEGSAEEQYTKLWDYAEELRRSNPGSTILMQMADGDGAAGERKFEKFYVCFEALKQGFLSGCRPVIGVDGCHLKGPHGGVLLSAVSVDPNNNLYPIAYAVDLNHENFVHHCYMVDTYLAVYKPAIHPVNGPKLWAKIGFIPPLPPNFGRSVGKPSRARRLEPDEPTRKTKKKARGRKQPAKLSRQPYRVTCTFCGRIGHNKKGCELRKSQEEGVQTPSPAEESAIGGSNQSKRGKLTARKRTSNTSGKEQLVSSQDGTVQSSVPVLLKGGRKFVTMSNLSAAVAGASRNKNHDSKGKK</sequence>
<feature type="compositionally biased region" description="Basic residues" evidence="1">
    <location>
        <begin position="505"/>
        <end position="515"/>
    </location>
</feature>
<dbReference type="EMBL" id="JACGWL010000004">
    <property type="protein sequence ID" value="KAK4404424.1"/>
    <property type="molecule type" value="Genomic_DNA"/>
</dbReference>
<gene>
    <name evidence="3" type="ORF">Sango_0811000</name>
</gene>
<feature type="compositionally biased region" description="Polar residues" evidence="1">
    <location>
        <begin position="516"/>
        <end position="536"/>
    </location>
</feature>
<feature type="compositionally biased region" description="Basic and acidic residues" evidence="1">
    <location>
        <begin position="431"/>
        <end position="440"/>
    </location>
</feature>
<comment type="caution">
    <text evidence="3">The sequence shown here is derived from an EMBL/GenBank/DDBJ whole genome shotgun (WGS) entry which is preliminary data.</text>
</comment>
<evidence type="ECO:0000259" key="2">
    <source>
        <dbReference type="Pfam" id="PF26130"/>
    </source>
</evidence>
<dbReference type="Proteomes" id="UP001289374">
    <property type="component" value="Unassembled WGS sequence"/>
</dbReference>
<dbReference type="PANTHER" id="PTHR31973:SF199">
    <property type="entry name" value="SWIM-TYPE DOMAIN-CONTAINING PROTEIN"/>
    <property type="match status" value="1"/>
</dbReference>
<feature type="compositionally biased region" description="Acidic residues" evidence="1">
    <location>
        <begin position="200"/>
        <end position="210"/>
    </location>
</feature>
<feature type="compositionally biased region" description="Basic residues" evidence="1">
    <location>
        <begin position="441"/>
        <end position="452"/>
    </location>
</feature>
<proteinExistence type="predicted"/>
<feature type="region of interest" description="Disordered" evidence="1">
    <location>
        <begin position="421"/>
        <end position="456"/>
    </location>
</feature>
<feature type="compositionally biased region" description="Low complexity" evidence="1">
    <location>
        <begin position="137"/>
        <end position="147"/>
    </location>
</feature>
<reference evidence="3" key="1">
    <citation type="submission" date="2020-06" db="EMBL/GenBank/DDBJ databases">
        <authorList>
            <person name="Li T."/>
            <person name="Hu X."/>
            <person name="Zhang T."/>
            <person name="Song X."/>
            <person name="Zhang H."/>
            <person name="Dai N."/>
            <person name="Sheng W."/>
            <person name="Hou X."/>
            <person name="Wei L."/>
        </authorList>
    </citation>
    <scope>NUCLEOTIDE SEQUENCE</scope>
    <source>
        <strain evidence="3">K16</strain>
        <tissue evidence="3">Leaf</tissue>
    </source>
</reference>
<feature type="domain" description="PB1-like" evidence="2">
    <location>
        <begin position="24"/>
        <end position="112"/>
    </location>
</feature>